<feature type="non-terminal residue" evidence="1">
    <location>
        <position position="1"/>
    </location>
</feature>
<dbReference type="InParanoid" id="A0A194WWW1"/>
<dbReference type="EMBL" id="KQ947424">
    <property type="protein sequence ID" value="KUJ12420.1"/>
    <property type="molecule type" value="Genomic_DNA"/>
</dbReference>
<proteinExistence type="predicted"/>
<accession>A0A194WWW1</accession>
<sequence>TIEFRQHAGTMEGLKITMWIRVLAGMVKFIEEVSTASFHQLLIPLMLAETWEKTYNGKDDEKEQKLGPIPADGLFTIIDLLEHIGLTEEAQYYN</sequence>
<protein>
    <submittedName>
        <fullName evidence="1">Uncharacterized protein</fullName>
    </submittedName>
</protein>
<reference evidence="1 2" key="1">
    <citation type="submission" date="2015-10" db="EMBL/GenBank/DDBJ databases">
        <title>Full genome of DAOMC 229536 Phialocephala scopiformis, a fungal endophyte of spruce producing the potent anti-insectan compound rugulosin.</title>
        <authorList>
            <consortium name="DOE Joint Genome Institute"/>
            <person name="Walker A.K."/>
            <person name="Frasz S.L."/>
            <person name="Seifert K.A."/>
            <person name="Miller J.D."/>
            <person name="Mondo S.J."/>
            <person name="Labutti K."/>
            <person name="Lipzen A."/>
            <person name="Dockter R."/>
            <person name="Kennedy M."/>
            <person name="Grigoriev I.V."/>
            <person name="Spatafora J.W."/>
        </authorList>
    </citation>
    <scope>NUCLEOTIDE SEQUENCE [LARGE SCALE GENOMIC DNA]</scope>
    <source>
        <strain evidence="1 2">CBS 120377</strain>
    </source>
</reference>
<dbReference type="OrthoDB" id="412402at2759"/>
<organism evidence="1 2">
    <name type="scientific">Mollisia scopiformis</name>
    <name type="common">Conifer needle endophyte fungus</name>
    <name type="synonym">Phialocephala scopiformis</name>
    <dbReference type="NCBI Taxonomy" id="149040"/>
    <lineage>
        <taxon>Eukaryota</taxon>
        <taxon>Fungi</taxon>
        <taxon>Dikarya</taxon>
        <taxon>Ascomycota</taxon>
        <taxon>Pezizomycotina</taxon>
        <taxon>Leotiomycetes</taxon>
        <taxon>Helotiales</taxon>
        <taxon>Mollisiaceae</taxon>
        <taxon>Mollisia</taxon>
    </lineage>
</organism>
<dbReference type="GeneID" id="28817821"/>
<gene>
    <name evidence="1" type="ORF">LY89DRAFT_535545</name>
</gene>
<evidence type="ECO:0000313" key="1">
    <source>
        <dbReference type="EMBL" id="KUJ12420.1"/>
    </source>
</evidence>
<dbReference type="KEGG" id="psco:LY89DRAFT_535545"/>
<dbReference type="Proteomes" id="UP000070700">
    <property type="component" value="Unassembled WGS sequence"/>
</dbReference>
<feature type="non-terminal residue" evidence="1">
    <location>
        <position position="94"/>
    </location>
</feature>
<dbReference type="AlphaFoldDB" id="A0A194WWW1"/>
<evidence type="ECO:0000313" key="2">
    <source>
        <dbReference type="Proteomes" id="UP000070700"/>
    </source>
</evidence>
<keyword evidence="2" id="KW-1185">Reference proteome</keyword>
<name>A0A194WWW1_MOLSC</name>
<dbReference type="RefSeq" id="XP_018066775.1">
    <property type="nucleotide sequence ID" value="XM_018208095.1"/>
</dbReference>